<comment type="subcellular location">
    <subcellularLocation>
        <location evidence="1">Cell membrane</location>
        <topology evidence="1">Multi-pass membrane protein</topology>
    </subcellularLocation>
</comment>
<dbReference type="InterPro" id="IPR001851">
    <property type="entry name" value="ABC_transp_permease"/>
</dbReference>
<feature type="transmembrane region" description="Helical" evidence="6">
    <location>
        <begin position="177"/>
        <end position="199"/>
    </location>
</feature>
<evidence type="ECO:0000256" key="2">
    <source>
        <dbReference type="ARBA" id="ARBA00022475"/>
    </source>
</evidence>
<name>A0ABW1VIC5_9MICO</name>
<evidence type="ECO:0000256" key="6">
    <source>
        <dbReference type="SAM" id="Phobius"/>
    </source>
</evidence>
<dbReference type="CDD" id="cd06579">
    <property type="entry name" value="TM_PBP1_transp_AraH_like"/>
    <property type="match status" value="1"/>
</dbReference>
<evidence type="ECO:0000256" key="1">
    <source>
        <dbReference type="ARBA" id="ARBA00004651"/>
    </source>
</evidence>
<feature type="transmembrane region" description="Helical" evidence="6">
    <location>
        <begin position="29"/>
        <end position="49"/>
    </location>
</feature>
<dbReference type="PANTHER" id="PTHR32196">
    <property type="entry name" value="ABC TRANSPORTER PERMEASE PROTEIN YPHD-RELATED-RELATED"/>
    <property type="match status" value="1"/>
</dbReference>
<evidence type="ECO:0000313" key="8">
    <source>
        <dbReference type="Proteomes" id="UP001596306"/>
    </source>
</evidence>
<protein>
    <submittedName>
        <fullName evidence="7">ABC transporter permease</fullName>
    </submittedName>
</protein>
<organism evidence="7 8">
    <name type="scientific">Luethyella okanaganae</name>
    <dbReference type="NCBI Taxonomy" id="69372"/>
    <lineage>
        <taxon>Bacteria</taxon>
        <taxon>Bacillati</taxon>
        <taxon>Actinomycetota</taxon>
        <taxon>Actinomycetes</taxon>
        <taxon>Micrococcales</taxon>
        <taxon>Microbacteriaceae</taxon>
        <taxon>Luethyella</taxon>
    </lineage>
</organism>
<feature type="transmembrane region" description="Helical" evidence="6">
    <location>
        <begin position="61"/>
        <end position="79"/>
    </location>
</feature>
<feature type="transmembrane region" description="Helical" evidence="6">
    <location>
        <begin position="230"/>
        <end position="252"/>
    </location>
</feature>
<dbReference type="RefSeq" id="WP_386730448.1">
    <property type="nucleotide sequence ID" value="NZ_JBHSTP010000002.1"/>
</dbReference>
<dbReference type="EMBL" id="JBHSTP010000002">
    <property type="protein sequence ID" value="MFC6356269.1"/>
    <property type="molecule type" value="Genomic_DNA"/>
</dbReference>
<accession>A0ABW1VIC5</accession>
<gene>
    <name evidence="7" type="ORF">ACFQB0_09125</name>
</gene>
<feature type="transmembrane region" description="Helical" evidence="6">
    <location>
        <begin position="285"/>
        <end position="306"/>
    </location>
</feature>
<reference evidence="8" key="1">
    <citation type="journal article" date="2019" name="Int. J. Syst. Evol. Microbiol.">
        <title>The Global Catalogue of Microorganisms (GCM) 10K type strain sequencing project: providing services to taxonomists for standard genome sequencing and annotation.</title>
        <authorList>
            <consortium name="The Broad Institute Genomics Platform"/>
            <consortium name="The Broad Institute Genome Sequencing Center for Infectious Disease"/>
            <person name="Wu L."/>
            <person name="Ma J."/>
        </authorList>
    </citation>
    <scope>NUCLEOTIDE SEQUENCE [LARGE SCALE GENOMIC DNA]</scope>
    <source>
        <strain evidence="8">CCUG 43304</strain>
    </source>
</reference>
<evidence type="ECO:0000313" key="7">
    <source>
        <dbReference type="EMBL" id="MFC6356269.1"/>
    </source>
</evidence>
<keyword evidence="3 6" id="KW-0812">Transmembrane</keyword>
<keyword evidence="2" id="KW-1003">Cell membrane</keyword>
<feature type="transmembrane region" description="Helical" evidence="6">
    <location>
        <begin position="138"/>
        <end position="157"/>
    </location>
</feature>
<dbReference type="Pfam" id="PF02653">
    <property type="entry name" value="BPD_transp_2"/>
    <property type="match status" value="1"/>
</dbReference>
<keyword evidence="8" id="KW-1185">Reference proteome</keyword>
<comment type="caution">
    <text evidence="7">The sequence shown here is derived from an EMBL/GenBank/DDBJ whole genome shotgun (WGS) entry which is preliminary data.</text>
</comment>
<evidence type="ECO:0000256" key="3">
    <source>
        <dbReference type="ARBA" id="ARBA00022692"/>
    </source>
</evidence>
<feature type="transmembrane region" description="Helical" evidence="6">
    <location>
        <begin position="111"/>
        <end position="131"/>
    </location>
</feature>
<dbReference type="Proteomes" id="UP001596306">
    <property type="component" value="Unassembled WGS sequence"/>
</dbReference>
<keyword evidence="4 6" id="KW-1133">Transmembrane helix</keyword>
<keyword evidence="5 6" id="KW-0472">Membrane</keyword>
<evidence type="ECO:0000256" key="4">
    <source>
        <dbReference type="ARBA" id="ARBA00022989"/>
    </source>
</evidence>
<feature type="transmembrane region" description="Helical" evidence="6">
    <location>
        <begin position="86"/>
        <end position="105"/>
    </location>
</feature>
<evidence type="ECO:0000256" key="5">
    <source>
        <dbReference type="ARBA" id="ARBA00023136"/>
    </source>
</evidence>
<proteinExistence type="predicted"/>
<feature type="transmembrane region" description="Helical" evidence="6">
    <location>
        <begin position="312"/>
        <end position="328"/>
    </location>
</feature>
<sequence length="332" mass="34413">MTVDERASAVTRTKKSNGRSPLLMKDREFLVAPLALALVFIVFAVWLGPAGFLTLYNIENIVIQAAPLVVMGVGVVFVLSAGELDLSFTFVVGLSAVVAALVLQATGFPALAVGSALAAGVIVGAINGALVTLARLPSFVVTLATAGVIAGISMTLSDQRSVVVNSEGFIHALGGGEVLGVPSIILWAAGVTAIAQYFLRSRRFGAHVLVVGDNRLAAEVSGIRVTRVRITVFVVAATTAAFTGLLLASRLQVGRYDFAALDLMTVITAVIIGGTRLFGGRGSVIGTVFGALLMSTLNNGLILAGLAVSQQMIFRGILILAAVALTLRERKR</sequence>
<feature type="transmembrane region" description="Helical" evidence="6">
    <location>
        <begin position="258"/>
        <end position="278"/>
    </location>
</feature>